<evidence type="ECO:0000259" key="5">
    <source>
        <dbReference type="Pfam" id="PF04198"/>
    </source>
</evidence>
<evidence type="ECO:0000259" key="6">
    <source>
        <dbReference type="Pfam" id="PF12802"/>
    </source>
</evidence>
<dbReference type="Gene3D" id="3.40.50.1360">
    <property type="match status" value="1"/>
</dbReference>
<dbReference type="InterPro" id="IPR000835">
    <property type="entry name" value="HTH_MarR-typ"/>
</dbReference>
<dbReference type="EMBL" id="JBHTJT010000046">
    <property type="protein sequence ID" value="MFD0981664.1"/>
    <property type="molecule type" value="Genomic_DNA"/>
</dbReference>
<dbReference type="Pfam" id="PF04198">
    <property type="entry name" value="Sugar-bind"/>
    <property type="match status" value="1"/>
</dbReference>
<dbReference type="PANTHER" id="PTHR34294">
    <property type="entry name" value="TRANSCRIPTIONAL REGULATOR-RELATED"/>
    <property type="match status" value="1"/>
</dbReference>
<evidence type="ECO:0000256" key="1">
    <source>
        <dbReference type="ARBA" id="ARBA00010466"/>
    </source>
</evidence>
<dbReference type="InterPro" id="IPR037171">
    <property type="entry name" value="NagB/RpiA_transferase-like"/>
</dbReference>
<dbReference type="RefSeq" id="WP_386076803.1">
    <property type="nucleotide sequence ID" value="NZ_JBHTJT010000046.1"/>
</dbReference>
<evidence type="ECO:0000256" key="2">
    <source>
        <dbReference type="ARBA" id="ARBA00023015"/>
    </source>
</evidence>
<sequence>MNDLKAAVFEATPLDQAARAAWLYYVGQKTQDQIAQELGISRQRAQRLVARAVSEGLIHFHLDHRIARCLEMEAEFVRRGLRLCRVAPSLGEGAQPLHAIAPIAAAEIERILSVEEPLIVAVGTGRAMRAAVEQVPTLNGAHHQIVSLNGNISPDGSASHFDVLMRLADRVGARQYPMPLPVLASSEDERELFHSLGPVRRNIAMARKASVTFVGIGQASGSAPMLKDGFLTAEELDEIRKAGGIGEIAGWYYDESGAYLDAGPNRRVAGVRVDPPSNDKLVVGVAGGLEKLPAILGAISGRIVNGLVTDEQTAQALLSQ</sequence>
<dbReference type="Proteomes" id="UP001597108">
    <property type="component" value="Unassembled WGS sequence"/>
</dbReference>
<keyword evidence="4" id="KW-0804">Transcription</keyword>
<organism evidence="7 8">
    <name type="scientific">Tropicimonas aquimaris</name>
    <dbReference type="NCBI Taxonomy" id="914152"/>
    <lineage>
        <taxon>Bacteria</taxon>
        <taxon>Pseudomonadati</taxon>
        <taxon>Pseudomonadota</taxon>
        <taxon>Alphaproteobacteria</taxon>
        <taxon>Rhodobacterales</taxon>
        <taxon>Roseobacteraceae</taxon>
        <taxon>Tropicimonas</taxon>
    </lineage>
</organism>
<keyword evidence="8" id="KW-1185">Reference proteome</keyword>
<feature type="domain" description="Sugar-binding" evidence="5">
    <location>
        <begin position="65"/>
        <end position="319"/>
    </location>
</feature>
<reference evidence="8" key="1">
    <citation type="journal article" date="2019" name="Int. J. Syst. Evol. Microbiol.">
        <title>The Global Catalogue of Microorganisms (GCM) 10K type strain sequencing project: providing services to taxonomists for standard genome sequencing and annotation.</title>
        <authorList>
            <consortium name="The Broad Institute Genomics Platform"/>
            <consortium name="The Broad Institute Genome Sequencing Center for Infectious Disease"/>
            <person name="Wu L."/>
            <person name="Ma J."/>
        </authorList>
    </citation>
    <scope>NUCLEOTIDE SEQUENCE [LARGE SCALE GENOMIC DNA]</scope>
    <source>
        <strain evidence="8">CCUG 60524</strain>
    </source>
</reference>
<accession>A0ABW3IUH1</accession>
<dbReference type="InterPro" id="IPR007324">
    <property type="entry name" value="Sugar-bd_dom_put"/>
</dbReference>
<proteinExistence type="inferred from homology"/>
<protein>
    <submittedName>
        <fullName evidence="7">Sugar-binding transcriptional regulator</fullName>
    </submittedName>
</protein>
<evidence type="ECO:0000313" key="8">
    <source>
        <dbReference type="Proteomes" id="UP001597108"/>
    </source>
</evidence>
<name>A0ABW3IUH1_9RHOB</name>
<evidence type="ECO:0000256" key="3">
    <source>
        <dbReference type="ARBA" id="ARBA00023125"/>
    </source>
</evidence>
<gene>
    <name evidence="7" type="ORF">ACFQ2S_18680</name>
</gene>
<comment type="caution">
    <text evidence="7">The sequence shown here is derived from an EMBL/GenBank/DDBJ whole genome shotgun (WGS) entry which is preliminary data.</text>
</comment>
<feature type="domain" description="HTH marR-type" evidence="6">
    <location>
        <begin position="22"/>
        <end position="59"/>
    </location>
</feature>
<dbReference type="InterPro" id="IPR036388">
    <property type="entry name" value="WH-like_DNA-bd_sf"/>
</dbReference>
<dbReference type="Gene3D" id="1.10.10.10">
    <property type="entry name" value="Winged helix-like DNA-binding domain superfamily/Winged helix DNA-binding domain"/>
    <property type="match status" value="1"/>
</dbReference>
<keyword evidence="3" id="KW-0238">DNA-binding</keyword>
<evidence type="ECO:0000313" key="7">
    <source>
        <dbReference type="EMBL" id="MFD0981664.1"/>
    </source>
</evidence>
<dbReference type="Pfam" id="PF12802">
    <property type="entry name" value="MarR_2"/>
    <property type="match status" value="1"/>
</dbReference>
<keyword evidence="2" id="KW-0805">Transcription regulation</keyword>
<comment type="similarity">
    <text evidence="1">Belongs to the SorC transcriptional regulatory family.</text>
</comment>
<dbReference type="PANTHER" id="PTHR34294:SF1">
    <property type="entry name" value="TRANSCRIPTIONAL REGULATOR LSRR"/>
    <property type="match status" value="1"/>
</dbReference>
<evidence type="ECO:0000256" key="4">
    <source>
        <dbReference type="ARBA" id="ARBA00023163"/>
    </source>
</evidence>
<dbReference type="InterPro" id="IPR051054">
    <property type="entry name" value="SorC_transcr_regulators"/>
</dbReference>
<dbReference type="SUPFAM" id="SSF100950">
    <property type="entry name" value="NagB/RpiA/CoA transferase-like"/>
    <property type="match status" value="1"/>
</dbReference>